<dbReference type="PANTHER" id="PTHR44591:SF3">
    <property type="entry name" value="RESPONSE REGULATORY DOMAIN-CONTAINING PROTEIN"/>
    <property type="match status" value="1"/>
</dbReference>
<evidence type="ECO:0000313" key="4">
    <source>
        <dbReference type="EMBL" id="TPG25770.1"/>
    </source>
</evidence>
<dbReference type="Pfam" id="PF00072">
    <property type="entry name" value="Response_reg"/>
    <property type="match status" value="1"/>
</dbReference>
<organism evidence="4 5">
    <name type="scientific">Variovorax guangxiensis</name>
    <dbReference type="NCBI Taxonomy" id="1775474"/>
    <lineage>
        <taxon>Bacteria</taxon>
        <taxon>Pseudomonadati</taxon>
        <taxon>Pseudomonadota</taxon>
        <taxon>Betaproteobacteria</taxon>
        <taxon>Burkholderiales</taxon>
        <taxon>Comamonadaceae</taxon>
        <taxon>Variovorax</taxon>
    </lineage>
</organism>
<dbReference type="PROSITE" id="PS50110">
    <property type="entry name" value="RESPONSE_REGULATORY"/>
    <property type="match status" value="1"/>
</dbReference>
<dbReference type="GO" id="GO:0000160">
    <property type="term" value="P:phosphorelay signal transduction system"/>
    <property type="evidence" value="ECO:0007669"/>
    <property type="project" value="InterPro"/>
</dbReference>
<dbReference type="RefSeq" id="WP_140844320.1">
    <property type="nucleotide sequence ID" value="NZ_RCZI01000004.1"/>
</dbReference>
<comment type="caution">
    <text evidence="4">The sequence shown here is derived from an EMBL/GenBank/DDBJ whole genome shotgun (WGS) entry which is preliminary data.</text>
</comment>
<dbReference type="PANTHER" id="PTHR44591">
    <property type="entry name" value="STRESS RESPONSE REGULATOR PROTEIN 1"/>
    <property type="match status" value="1"/>
</dbReference>
<gene>
    <name evidence="4" type="ORF">EAH82_15220</name>
</gene>
<dbReference type="InterPro" id="IPR050595">
    <property type="entry name" value="Bact_response_regulator"/>
</dbReference>
<dbReference type="GO" id="GO:0003677">
    <property type="term" value="F:DNA binding"/>
    <property type="evidence" value="ECO:0007669"/>
    <property type="project" value="UniProtKB-KW"/>
</dbReference>
<dbReference type="EMBL" id="RCZI01000004">
    <property type="protein sequence ID" value="TPG25770.1"/>
    <property type="molecule type" value="Genomic_DNA"/>
</dbReference>
<proteinExistence type="predicted"/>
<keyword evidence="1 2" id="KW-0597">Phosphoprotein</keyword>
<dbReference type="SUPFAM" id="SSF52172">
    <property type="entry name" value="CheY-like"/>
    <property type="match status" value="1"/>
</dbReference>
<evidence type="ECO:0000259" key="3">
    <source>
        <dbReference type="PROSITE" id="PS50110"/>
    </source>
</evidence>
<evidence type="ECO:0000313" key="5">
    <source>
        <dbReference type="Proteomes" id="UP000319212"/>
    </source>
</evidence>
<reference evidence="4 5" key="1">
    <citation type="journal article" date="2019" name="Environ. Microbiol.">
        <title>Species interactions and distinct microbial communities in high Arctic permafrost affected cryosols are associated with the CH4 and CO2 gas fluxes.</title>
        <authorList>
            <person name="Altshuler I."/>
            <person name="Hamel J."/>
            <person name="Turney S."/>
            <person name="Magnuson E."/>
            <person name="Levesque R."/>
            <person name="Greer C."/>
            <person name="Whyte L.G."/>
        </authorList>
    </citation>
    <scope>NUCLEOTIDE SEQUENCE [LARGE SCALE GENOMIC DNA]</scope>
    <source>
        <strain evidence="4 5">S06.C</strain>
    </source>
</reference>
<evidence type="ECO:0000256" key="2">
    <source>
        <dbReference type="PROSITE-ProRule" id="PRU00169"/>
    </source>
</evidence>
<accession>A0A502DM68</accession>
<dbReference type="Proteomes" id="UP000319212">
    <property type="component" value="Unassembled WGS sequence"/>
</dbReference>
<protein>
    <submittedName>
        <fullName evidence="4">DNA-binding response regulator</fullName>
    </submittedName>
</protein>
<keyword evidence="4" id="KW-0238">DNA-binding</keyword>
<feature type="domain" description="Response regulatory" evidence="3">
    <location>
        <begin position="4"/>
        <end position="121"/>
    </location>
</feature>
<dbReference type="AlphaFoldDB" id="A0A502DM68"/>
<feature type="modified residue" description="4-aspartylphosphate" evidence="2">
    <location>
        <position position="57"/>
    </location>
</feature>
<evidence type="ECO:0000256" key="1">
    <source>
        <dbReference type="ARBA" id="ARBA00022553"/>
    </source>
</evidence>
<dbReference type="SMART" id="SM00448">
    <property type="entry name" value="REC"/>
    <property type="match status" value="1"/>
</dbReference>
<sequence>MPLRIFLVEDNPSIREVLVGLLEDVADCDVIGIAPSQAEAMHWLTRNPEGWDLLVVDLFLVEGSGMEVVKACAQRLPRQRVAVLTNYADASEDRAMSQGADAVFDKTTQIDEFLAYAAAHSDSPLQRDNS</sequence>
<dbReference type="InterPro" id="IPR011006">
    <property type="entry name" value="CheY-like_superfamily"/>
</dbReference>
<name>A0A502DM68_9BURK</name>
<dbReference type="InterPro" id="IPR001789">
    <property type="entry name" value="Sig_transdc_resp-reg_receiver"/>
</dbReference>
<dbReference type="Gene3D" id="3.40.50.2300">
    <property type="match status" value="1"/>
</dbReference>
<dbReference type="OrthoDB" id="8562345at2"/>